<sequence>MNREDFLQHIADRLGRPRQTTPPARDVRGVPSFYREEPFGEGAVVDKVARFCEELSALGGHVDVVDHIGQTRHVLQRVVAESQVVVTWHRDVYGGWELDCLWESEKVYSDPAAPDFMDMAKKADIGITTVQYAVANTGTIVLFTTDKQPRSVSLLPAIHVALMKESQIVSRMGEVFEPLQRVQGRELPSSVHFITGPSRSSDIENDLSIGVHGPVAVRAIVVKGV</sequence>
<dbReference type="STRING" id="1471761.B0W44_10680"/>
<dbReference type="InterPro" id="IPR037171">
    <property type="entry name" value="NagB/RpiA_transferase-like"/>
</dbReference>
<dbReference type="PANTHER" id="PTHR43682">
    <property type="entry name" value="LACTATE UTILIZATION PROTEIN C"/>
    <property type="match status" value="1"/>
</dbReference>
<keyword evidence="3" id="KW-1185">Reference proteome</keyword>
<proteinExistence type="predicted"/>
<dbReference type="InterPro" id="IPR024185">
    <property type="entry name" value="FTHF_cligase-like_sf"/>
</dbReference>
<dbReference type="EMBL" id="CP019699">
    <property type="protein sequence ID" value="AQS56161.1"/>
    <property type="molecule type" value="Genomic_DNA"/>
</dbReference>
<dbReference type="SUPFAM" id="SSF100950">
    <property type="entry name" value="NagB/RpiA/CoA transferase-like"/>
    <property type="match status" value="1"/>
</dbReference>
<dbReference type="InterPro" id="IPR003741">
    <property type="entry name" value="LUD_dom"/>
</dbReference>
<evidence type="ECO:0000313" key="3">
    <source>
        <dbReference type="Proteomes" id="UP000188603"/>
    </source>
</evidence>
<gene>
    <name evidence="2" type="ORF">B0W44_10680</name>
</gene>
<accession>A0A1U9K800</accession>
<dbReference type="Proteomes" id="UP000188603">
    <property type="component" value="Chromosome"/>
</dbReference>
<organism evidence="2 3">
    <name type="scientific">Novibacillus thermophilus</name>
    <dbReference type="NCBI Taxonomy" id="1471761"/>
    <lineage>
        <taxon>Bacteria</taxon>
        <taxon>Bacillati</taxon>
        <taxon>Bacillota</taxon>
        <taxon>Bacilli</taxon>
        <taxon>Bacillales</taxon>
        <taxon>Thermoactinomycetaceae</taxon>
        <taxon>Novibacillus</taxon>
    </lineage>
</organism>
<dbReference type="AlphaFoldDB" id="A0A1U9K800"/>
<reference evidence="2 3" key="1">
    <citation type="journal article" date="2015" name="Int. J. Syst. Evol. Microbiol.">
        <title>Novibacillus thermophilus gen. nov., sp. nov., a Gram-staining-negative and moderately thermophilic member of the family Thermoactinomycetaceae.</title>
        <authorList>
            <person name="Yang G."/>
            <person name="Chen J."/>
            <person name="Zhou S."/>
        </authorList>
    </citation>
    <scope>NUCLEOTIDE SEQUENCE [LARGE SCALE GENOMIC DNA]</scope>
    <source>
        <strain evidence="2 3">SG-1</strain>
    </source>
</reference>
<dbReference type="KEGG" id="ntr:B0W44_10680"/>
<name>A0A1U9K800_9BACL</name>
<dbReference type="Pfam" id="PF02589">
    <property type="entry name" value="LUD_dom"/>
    <property type="match status" value="1"/>
</dbReference>
<dbReference type="PANTHER" id="PTHR43682:SF1">
    <property type="entry name" value="LACTATE UTILIZATION PROTEIN C"/>
    <property type="match status" value="1"/>
</dbReference>
<protein>
    <recommendedName>
        <fullName evidence="1">LUD domain-containing protein</fullName>
    </recommendedName>
</protein>
<dbReference type="Gene3D" id="3.40.50.10420">
    <property type="entry name" value="NagB/RpiA/CoA transferase-like"/>
    <property type="match status" value="1"/>
</dbReference>
<evidence type="ECO:0000259" key="1">
    <source>
        <dbReference type="Pfam" id="PF02589"/>
    </source>
</evidence>
<evidence type="ECO:0000313" key="2">
    <source>
        <dbReference type="EMBL" id="AQS56161.1"/>
    </source>
</evidence>
<feature type="domain" description="LUD" evidence="1">
    <location>
        <begin position="49"/>
        <end position="222"/>
    </location>
</feature>